<dbReference type="InterPro" id="IPR035386">
    <property type="entry name" value="Arm-DNA-bind_5"/>
</dbReference>
<organism evidence="5">
    <name type="scientific">Marivirga arenosa</name>
    <dbReference type="NCBI Taxonomy" id="3059076"/>
    <lineage>
        <taxon>Bacteria</taxon>
        <taxon>Pseudomonadati</taxon>
        <taxon>Bacteroidota</taxon>
        <taxon>Cytophagia</taxon>
        <taxon>Cytophagales</taxon>
        <taxon>Marivirgaceae</taxon>
        <taxon>Marivirga</taxon>
    </lineage>
</organism>
<comment type="similarity">
    <text evidence="1">Belongs to the 'phage' integrase family.</text>
</comment>
<dbReference type="RefSeq" id="WP_322346996.1">
    <property type="nucleotide sequence ID" value="NZ_CP129968.2"/>
</dbReference>
<dbReference type="KEGG" id="marp:QYS47_18640"/>
<keyword evidence="2" id="KW-0238">DNA-binding</keyword>
<dbReference type="InterPro" id="IPR013762">
    <property type="entry name" value="Integrase-like_cat_sf"/>
</dbReference>
<dbReference type="PANTHER" id="PTHR30349">
    <property type="entry name" value="PHAGE INTEGRASE-RELATED"/>
    <property type="match status" value="1"/>
</dbReference>
<dbReference type="EMBL" id="CP129968">
    <property type="protein sequence ID" value="WKK79431.2"/>
    <property type="molecule type" value="Genomic_DNA"/>
</dbReference>
<dbReference type="GO" id="GO:0003677">
    <property type="term" value="F:DNA binding"/>
    <property type="evidence" value="ECO:0007669"/>
    <property type="project" value="UniProtKB-KW"/>
</dbReference>
<sequence>MSNSKNHSLSTLLYVKKHRIKEGLAPLYLRISTTNSRVEYSLSRKVEFKKWNYNKQRLGGSTQETKKLNRFLDQLIDRIHKIYEELILNQEYVTAEVIRNKLFNLEEESEITLLYLSKYHLENFTKKLKWSTLKHYKVTERYFQRFLKAKHKLSDIPLKSIDYKFLIDFEDFLRNWKPKDHQKALNNNGVMKHMIRFRKLLKLAQRLDWIEKNPFKKYQTHFEKVEREYLDGNELQAIEEKEFNIPRLEMVRDIFIFSCYTGLSYVDIYHLSKDNISIGMDGERWIHLKRKKTNTSFSVMLLPKAEHIIEKYTDHPRAFENQLLPVLSNQKTNAYLKEIADLCGIKKTLTFHIARHTFATTVTLTNGVPIETVSKMLGHTKLATTQIYAKVVENKIGEDMAALKQKLSQSEQLKKAD</sequence>
<dbReference type="Gene3D" id="1.10.443.10">
    <property type="entry name" value="Intergrase catalytic core"/>
    <property type="match status" value="1"/>
</dbReference>
<dbReference type="InterPro" id="IPR011010">
    <property type="entry name" value="DNA_brk_join_enz"/>
</dbReference>
<keyword evidence="3" id="KW-0233">DNA recombination</keyword>
<dbReference type="PROSITE" id="PS51898">
    <property type="entry name" value="TYR_RECOMBINASE"/>
    <property type="match status" value="1"/>
</dbReference>
<evidence type="ECO:0000313" key="5">
    <source>
        <dbReference type="EMBL" id="WKK79431.2"/>
    </source>
</evidence>
<dbReference type="Pfam" id="PF17293">
    <property type="entry name" value="Arm-DNA-bind_5"/>
    <property type="match status" value="1"/>
</dbReference>
<dbReference type="Pfam" id="PF13102">
    <property type="entry name" value="Phage_int_SAM_5"/>
    <property type="match status" value="1"/>
</dbReference>
<dbReference type="Pfam" id="PF00589">
    <property type="entry name" value="Phage_integrase"/>
    <property type="match status" value="1"/>
</dbReference>
<dbReference type="CDD" id="cd01185">
    <property type="entry name" value="INTN1_C_like"/>
    <property type="match status" value="1"/>
</dbReference>
<gene>
    <name evidence="5" type="ORF">QYS47_18640</name>
</gene>
<dbReference type="InterPro" id="IPR010998">
    <property type="entry name" value="Integrase_recombinase_N"/>
</dbReference>
<dbReference type="GO" id="GO:0015074">
    <property type="term" value="P:DNA integration"/>
    <property type="evidence" value="ECO:0007669"/>
    <property type="project" value="InterPro"/>
</dbReference>
<dbReference type="InterPro" id="IPR025269">
    <property type="entry name" value="SAM-like_dom"/>
</dbReference>
<dbReference type="AlphaFoldDB" id="A0AA49J968"/>
<dbReference type="InterPro" id="IPR050090">
    <property type="entry name" value="Tyrosine_recombinase_XerCD"/>
</dbReference>
<proteinExistence type="inferred from homology"/>
<protein>
    <submittedName>
        <fullName evidence="5">Site-specific integrase</fullName>
    </submittedName>
</protein>
<accession>A0AA49J968</accession>
<dbReference type="Gene3D" id="1.10.150.130">
    <property type="match status" value="1"/>
</dbReference>
<dbReference type="GO" id="GO:0006310">
    <property type="term" value="P:DNA recombination"/>
    <property type="evidence" value="ECO:0007669"/>
    <property type="project" value="UniProtKB-KW"/>
</dbReference>
<dbReference type="Proteomes" id="UP001232019">
    <property type="component" value="Chromosome"/>
</dbReference>
<evidence type="ECO:0000256" key="2">
    <source>
        <dbReference type="ARBA" id="ARBA00023125"/>
    </source>
</evidence>
<dbReference type="PANTHER" id="PTHR30349:SF64">
    <property type="entry name" value="PROPHAGE INTEGRASE INTD-RELATED"/>
    <property type="match status" value="1"/>
</dbReference>
<evidence type="ECO:0000256" key="3">
    <source>
        <dbReference type="ARBA" id="ARBA00023172"/>
    </source>
</evidence>
<dbReference type="SUPFAM" id="SSF56349">
    <property type="entry name" value="DNA breaking-rejoining enzymes"/>
    <property type="match status" value="1"/>
</dbReference>
<dbReference type="InterPro" id="IPR002104">
    <property type="entry name" value="Integrase_catalytic"/>
</dbReference>
<feature type="domain" description="Tyr recombinase" evidence="4">
    <location>
        <begin position="225"/>
        <end position="401"/>
    </location>
</feature>
<reference evidence="5" key="1">
    <citation type="submission" date="2023-08" db="EMBL/GenBank/DDBJ databases">
        <title>Comparative genomics and taxonomic characterization of three novel marine species of genus Marivirga.</title>
        <authorList>
            <person name="Muhammad N."/>
            <person name="Kim S.-G."/>
        </authorList>
    </citation>
    <scope>NUCLEOTIDE SEQUENCE</scope>
    <source>
        <strain evidence="5">BKB1-2</strain>
    </source>
</reference>
<evidence type="ECO:0000259" key="4">
    <source>
        <dbReference type="PROSITE" id="PS51898"/>
    </source>
</evidence>
<evidence type="ECO:0000256" key="1">
    <source>
        <dbReference type="ARBA" id="ARBA00008857"/>
    </source>
</evidence>
<name>A0AA49J968_9BACT</name>